<dbReference type="InterPro" id="IPR029058">
    <property type="entry name" value="AB_hydrolase_fold"/>
</dbReference>
<gene>
    <name evidence="5" type="ORF">BO80DRAFT_413497</name>
</gene>
<dbReference type="SUPFAM" id="SSF53474">
    <property type="entry name" value="alpha/beta-Hydrolases"/>
    <property type="match status" value="1"/>
</dbReference>
<evidence type="ECO:0000256" key="2">
    <source>
        <dbReference type="ARBA" id="ARBA00022801"/>
    </source>
</evidence>
<accession>A0A395GQT4</accession>
<dbReference type="GO" id="GO:0016787">
    <property type="term" value="F:hydrolase activity"/>
    <property type="evidence" value="ECO:0007669"/>
    <property type="project" value="UniProtKB-KW"/>
</dbReference>
<proteinExistence type="inferred from homology"/>
<dbReference type="RefSeq" id="XP_025572229.1">
    <property type="nucleotide sequence ID" value="XM_025718061.1"/>
</dbReference>
<dbReference type="AlphaFoldDB" id="A0A395GQT4"/>
<name>A0A395GQT4_9EURO</name>
<dbReference type="PROSITE" id="PS51257">
    <property type="entry name" value="PROKAR_LIPOPROTEIN"/>
    <property type="match status" value="1"/>
</dbReference>
<dbReference type="VEuPathDB" id="FungiDB:BO80DRAFT_413497"/>
<evidence type="ECO:0000256" key="3">
    <source>
        <dbReference type="RuleBase" id="RU361235"/>
    </source>
</evidence>
<keyword evidence="3" id="KW-0732">Signal</keyword>
<dbReference type="InterPro" id="IPR002018">
    <property type="entry name" value="CarbesteraseB"/>
</dbReference>
<organism evidence="5 6">
    <name type="scientific">Aspergillus ibericus CBS 121593</name>
    <dbReference type="NCBI Taxonomy" id="1448316"/>
    <lineage>
        <taxon>Eukaryota</taxon>
        <taxon>Fungi</taxon>
        <taxon>Dikarya</taxon>
        <taxon>Ascomycota</taxon>
        <taxon>Pezizomycotina</taxon>
        <taxon>Eurotiomycetes</taxon>
        <taxon>Eurotiomycetidae</taxon>
        <taxon>Eurotiales</taxon>
        <taxon>Aspergillaceae</taxon>
        <taxon>Aspergillus</taxon>
        <taxon>Aspergillus subgen. Circumdati</taxon>
    </lineage>
</organism>
<dbReference type="Gene3D" id="3.40.50.1820">
    <property type="entry name" value="alpha/beta hydrolase"/>
    <property type="match status" value="1"/>
</dbReference>
<protein>
    <recommendedName>
        <fullName evidence="3">Carboxylic ester hydrolase</fullName>
        <ecNumber evidence="3">3.1.1.-</ecNumber>
    </recommendedName>
</protein>
<keyword evidence="2 3" id="KW-0378">Hydrolase</keyword>
<feature type="domain" description="Carboxylesterase type B" evidence="4">
    <location>
        <begin position="145"/>
        <end position="602"/>
    </location>
</feature>
<dbReference type="Pfam" id="PF00135">
    <property type="entry name" value="COesterase"/>
    <property type="match status" value="1"/>
</dbReference>
<evidence type="ECO:0000256" key="1">
    <source>
        <dbReference type="ARBA" id="ARBA00005964"/>
    </source>
</evidence>
<feature type="signal peptide" evidence="3">
    <location>
        <begin position="1"/>
        <end position="21"/>
    </location>
</feature>
<evidence type="ECO:0000313" key="6">
    <source>
        <dbReference type="Proteomes" id="UP000249402"/>
    </source>
</evidence>
<dbReference type="InterPro" id="IPR019826">
    <property type="entry name" value="Carboxylesterase_B_AS"/>
</dbReference>
<dbReference type="PROSITE" id="PS00122">
    <property type="entry name" value="CARBOXYLESTERASE_B_1"/>
    <property type="match status" value="1"/>
</dbReference>
<sequence>MRGRTFLVSLSVLSSCVSVEASLTIFFQNDGNWTTHAEKPSALFISDALTYHDAQATCAQYNETLLSCNRYEDFHYSFTYQQYLKNIDADQLFWSSCSPDHPTTWQGELVNTSSAALPFLCSNSAEFVKQVDTDYSVFPRHNASVNGVTFEGLRDHMAFRFMGIPFAQPPVGDLRFKYAQEWIQQPYVNATRYGPACIQSGWYDGNTYGLNPWGNSEDCLHLNVFTPSLPSSHDTSSRPVMLWIHGGGETEGTGADSTFDGDSFVTRNDVVLVTINYRLNIFGYLSLNDATIPGNFDLTDKIEALKWVQKYIRAFGGNPNNVTIFGQSAGASSVIDLLTTPHATGLFTNAIAQSIAGHVQPANTSAAAILPSLQPLCNTTGTARLHCLQALPASTLLNLSSPITWDTVIDHHYILDYPLTQIAHRALNPTNLLTGFMPEEAQSILQTTLSPNTTSLPAALHTLITTNTITPSQAHAVLTSPLWNHYTTPYNASIHVVSPAAMTCYAKEFVSVGAAAHAYNRLYVYLHQRAYGLNYYDWYDLCTYPVGSPETPYYRCHSGDLYEVFGTYYLFGLPVRAPEDVAYTNLVQDLWGAFARTGDPNVEMGYLRARGYESTLRVREKWSWGEFTVGEGEEEVASLQVPVPGRAGLPYGEECVVLGVAESN</sequence>
<dbReference type="InterPro" id="IPR050309">
    <property type="entry name" value="Type-B_Carboxylest/Lipase"/>
</dbReference>
<keyword evidence="6" id="KW-1185">Reference proteome</keyword>
<dbReference type="PANTHER" id="PTHR11559">
    <property type="entry name" value="CARBOXYLESTERASE"/>
    <property type="match status" value="1"/>
</dbReference>
<reference evidence="5 6" key="1">
    <citation type="submission" date="2018-02" db="EMBL/GenBank/DDBJ databases">
        <title>The genomes of Aspergillus section Nigri reveals drivers in fungal speciation.</title>
        <authorList>
            <consortium name="DOE Joint Genome Institute"/>
            <person name="Vesth T.C."/>
            <person name="Nybo J."/>
            <person name="Theobald S."/>
            <person name="Brandl J."/>
            <person name="Frisvad J.C."/>
            <person name="Nielsen K.F."/>
            <person name="Lyhne E.K."/>
            <person name="Kogle M.E."/>
            <person name="Kuo A."/>
            <person name="Riley R."/>
            <person name="Clum A."/>
            <person name="Nolan M."/>
            <person name="Lipzen A."/>
            <person name="Salamov A."/>
            <person name="Henrissat B."/>
            <person name="Wiebenga A."/>
            <person name="De vries R.P."/>
            <person name="Grigoriev I.V."/>
            <person name="Mortensen U.H."/>
            <person name="Andersen M.R."/>
            <person name="Baker S.E."/>
        </authorList>
    </citation>
    <scope>NUCLEOTIDE SEQUENCE [LARGE SCALE GENOMIC DNA]</scope>
    <source>
        <strain evidence="5 6">CBS 121593</strain>
    </source>
</reference>
<dbReference type="EMBL" id="KZ824458">
    <property type="protein sequence ID" value="RAK97901.1"/>
    <property type="molecule type" value="Genomic_DNA"/>
</dbReference>
<evidence type="ECO:0000259" key="4">
    <source>
        <dbReference type="Pfam" id="PF00135"/>
    </source>
</evidence>
<comment type="similarity">
    <text evidence="1 3">Belongs to the type-B carboxylesterase/lipase family.</text>
</comment>
<dbReference type="Proteomes" id="UP000249402">
    <property type="component" value="Unassembled WGS sequence"/>
</dbReference>
<feature type="chain" id="PRO_5017105539" description="Carboxylic ester hydrolase" evidence="3">
    <location>
        <begin position="22"/>
        <end position="664"/>
    </location>
</feature>
<dbReference type="EC" id="3.1.1.-" evidence="3"/>
<evidence type="ECO:0000313" key="5">
    <source>
        <dbReference type="EMBL" id="RAK97901.1"/>
    </source>
</evidence>
<dbReference type="STRING" id="1448316.A0A395GQT4"/>
<dbReference type="GeneID" id="37222926"/>
<dbReference type="OrthoDB" id="408631at2759"/>